<evidence type="ECO:0008006" key="5">
    <source>
        <dbReference type="Google" id="ProtNLM"/>
    </source>
</evidence>
<keyword evidence="1" id="KW-1133">Transmembrane helix</keyword>
<keyword evidence="1" id="KW-0812">Transmembrane</keyword>
<dbReference type="OrthoDB" id="6361347at2759"/>
<dbReference type="HOGENOM" id="CLU_1922273_0_0_1"/>
<feature type="transmembrane region" description="Helical" evidence="1">
    <location>
        <begin position="104"/>
        <end position="122"/>
    </location>
</feature>
<dbReference type="EMBL" id="KB303015">
    <property type="protein sequence ID" value="ELU03657.1"/>
    <property type="molecule type" value="Genomic_DNA"/>
</dbReference>
<name>R7UK49_CAPTE</name>
<dbReference type="Proteomes" id="UP000014760">
    <property type="component" value="Unassembled WGS sequence"/>
</dbReference>
<dbReference type="STRING" id="283909.R7UK49"/>
<evidence type="ECO:0000313" key="3">
    <source>
        <dbReference type="EnsemblMetazoa" id="CapteP188875"/>
    </source>
</evidence>
<feature type="transmembrane region" description="Helical" evidence="1">
    <location>
        <begin position="66"/>
        <end position="84"/>
    </location>
</feature>
<dbReference type="PANTHER" id="PTHR37159:SF1">
    <property type="entry name" value="GH11867P"/>
    <property type="match status" value="1"/>
</dbReference>
<reference evidence="3" key="3">
    <citation type="submission" date="2015-06" db="UniProtKB">
        <authorList>
            <consortium name="EnsemblMetazoa"/>
        </authorList>
    </citation>
    <scope>IDENTIFICATION</scope>
</reference>
<reference evidence="2 4" key="2">
    <citation type="journal article" date="2013" name="Nature">
        <title>Insights into bilaterian evolution from three spiralian genomes.</title>
        <authorList>
            <person name="Simakov O."/>
            <person name="Marletaz F."/>
            <person name="Cho S.J."/>
            <person name="Edsinger-Gonzales E."/>
            <person name="Havlak P."/>
            <person name="Hellsten U."/>
            <person name="Kuo D.H."/>
            <person name="Larsson T."/>
            <person name="Lv J."/>
            <person name="Arendt D."/>
            <person name="Savage R."/>
            <person name="Osoegawa K."/>
            <person name="de Jong P."/>
            <person name="Grimwood J."/>
            <person name="Chapman J.A."/>
            <person name="Shapiro H."/>
            <person name="Aerts A."/>
            <person name="Otillar R.P."/>
            <person name="Terry A.Y."/>
            <person name="Boore J.L."/>
            <person name="Grigoriev I.V."/>
            <person name="Lindberg D.R."/>
            <person name="Seaver E.C."/>
            <person name="Weisblat D.A."/>
            <person name="Putnam N.H."/>
            <person name="Rokhsar D.S."/>
        </authorList>
    </citation>
    <scope>NUCLEOTIDE SEQUENCE</scope>
    <source>
        <strain evidence="2 4">I ESC-2004</strain>
    </source>
</reference>
<dbReference type="OMA" id="TEDQSAW"/>
<evidence type="ECO:0000313" key="2">
    <source>
        <dbReference type="EMBL" id="ELU03657.1"/>
    </source>
</evidence>
<keyword evidence="4" id="KW-1185">Reference proteome</keyword>
<accession>R7UK49</accession>
<dbReference type="EMBL" id="AMQN01024415">
    <property type="status" value="NOT_ANNOTATED_CDS"/>
    <property type="molecule type" value="Genomic_DNA"/>
</dbReference>
<sequence>MTRFQNTGVLPRADIIMAKCLLDLKEGGTECERLRLYDPSSLPSWMDLEKFKRAARSFFRQHTMSILLALYCSLTTGLSIMNLLDPLVFTRKFDTPSKALSRYVYTFLHIATWHIGNVWCAGHRSLQIVRRMHRNVAEKMNSRE</sequence>
<dbReference type="PANTHER" id="PTHR37159">
    <property type="entry name" value="GH11867P"/>
    <property type="match status" value="1"/>
</dbReference>
<proteinExistence type="predicted"/>
<evidence type="ECO:0000313" key="4">
    <source>
        <dbReference type="Proteomes" id="UP000014760"/>
    </source>
</evidence>
<dbReference type="AlphaFoldDB" id="R7UK49"/>
<keyword evidence="1" id="KW-0472">Membrane</keyword>
<dbReference type="EnsemblMetazoa" id="CapteT188875">
    <property type="protein sequence ID" value="CapteP188875"/>
    <property type="gene ID" value="CapteG188875"/>
</dbReference>
<organism evidence="2">
    <name type="scientific">Capitella teleta</name>
    <name type="common">Polychaete worm</name>
    <dbReference type="NCBI Taxonomy" id="283909"/>
    <lineage>
        <taxon>Eukaryota</taxon>
        <taxon>Metazoa</taxon>
        <taxon>Spiralia</taxon>
        <taxon>Lophotrochozoa</taxon>
        <taxon>Annelida</taxon>
        <taxon>Polychaeta</taxon>
        <taxon>Sedentaria</taxon>
        <taxon>Scolecida</taxon>
        <taxon>Capitellidae</taxon>
        <taxon>Capitella</taxon>
    </lineage>
</organism>
<reference evidence="4" key="1">
    <citation type="submission" date="2012-12" db="EMBL/GenBank/DDBJ databases">
        <authorList>
            <person name="Hellsten U."/>
            <person name="Grimwood J."/>
            <person name="Chapman J.A."/>
            <person name="Shapiro H."/>
            <person name="Aerts A."/>
            <person name="Otillar R.P."/>
            <person name="Terry A.Y."/>
            <person name="Boore J.L."/>
            <person name="Simakov O."/>
            <person name="Marletaz F."/>
            <person name="Cho S.-J."/>
            <person name="Edsinger-Gonzales E."/>
            <person name="Havlak P."/>
            <person name="Kuo D.-H."/>
            <person name="Larsson T."/>
            <person name="Lv J."/>
            <person name="Arendt D."/>
            <person name="Savage R."/>
            <person name="Osoegawa K."/>
            <person name="de Jong P."/>
            <person name="Lindberg D.R."/>
            <person name="Seaver E.C."/>
            <person name="Weisblat D.A."/>
            <person name="Putnam N.H."/>
            <person name="Grigoriev I.V."/>
            <person name="Rokhsar D.S."/>
        </authorList>
    </citation>
    <scope>NUCLEOTIDE SEQUENCE</scope>
    <source>
        <strain evidence="4">I ESC-2004</strain>
    </source>
</reference>
<gene>
    <name evidence="2" type="ORF">CAPTEDRAFT_188875</name>
</gene>
<protein>
    <recommendedName>
        <fullName evidence="5">ER-bound oxygenase mpaB/mpaB'/Rubber oxygenase catalytic domain-containing protein</fullName>
    </recommendedName>
</protein>
<evidence type="ECO:0000256" key="1">
    <source>
        <dbReference type="SAM" id="Phobius"/>
    </source>
</evidence>